<reference evidence="2" key="1">
    <citation type="submission" date="2019-11" db="EMBL/GenBank/DDBJ databases">
        <authorList>
            <person name="Feng L."/>
        </authorList>
    </citation>
    <scope>NUCLEOTIDE SEQUENCE</scope>
    <source>
        <strain evidence="2">CbolteaeLFYP116</strain>
    </source>
</reference>
<sequence length="333" mass="37708">MEDMPALSRKMTMLRYMDVRLYAMVLCLILGLTAALSCFLLERAAAQNYEEELASPVLFDASEPERYSYVRLQYLTDSFVEHVKSRNRYYFGFDFMFRPYIISMKGELPENLKELMEYTYSDGLEEPPALVDVCGFGEPIQSELMGYARESYSLMWEETQIPMTMEEMSDIVGNYYLDAVPRTFLEQYPLGLLFYVVPAVLLAGAAVCGILYGRRLKAQNRRLAGRLGELAQADRELAAAGEYVKGMKVYLTEHFVISASYQFEAVPYARLKQAEYSSGMVIGITEDGFAHILAAGRKCRPLGAMLAGEINRRMGRCACSPEPASEDMEKIIE</sequence>
<dbReference type="RefSeq" id="WP_002574567.1">
    <property type="nucleotide sequence ID" value="NZ_BAABZS010000001.1"/>
</dbReference>
<dbReference type="AlphaFoldDB" id="A0A6N2TD81"/>
<keyword evidence="1" id="KW-0472">Membrane</keyword>
<accession>A0A6N2TD81</accession>
<evidence type="ECO:0000256" key="1">
    <source>
        <dbReference type="SAM" id="Phobius"/>
    </source>
</evidence>
<protein>
    <submittedName>
        <fullName evidence="2">Uncharacterized protein</fullName>
    </submittedName>
</protein>
<dbReference type="EMBL" id="CACRTF010000010">
    <property type="protein sequence ID" value="VYT02542.1"/>
    <property type="molecule type" value="Genomic_DNA"/>
</dbReference>
<name>A0A6N2TD81_9FIRM</name>
<keyword evidence="1" id="KW-0812">Transmembrane</keyword>
<organism evidence="2">
    <name type="scientific">Enterocloster bolteae</name>
    <dbReference type="NCBI Taxonomy" id="208479"/>
    <lineage>
        <taxon>Bacteria</taxon>
        <taxon>Bacillati</taxon>
        <taxon>Bacillota</taxon>
        <taxon>Clostridia</taxon>
        <taxon>Lachnospirales</taxon>
        <taxon>Lachnospiraceae</taxon>
        <taxon>Enterocloster</taxon>
    </lineage>
</organism>
<gene>
    <name evidence="2" type="ORF">CBLFYP116_01578</name>
</gene>
<keyword evidence="1" id="KW-1133">Transmembrane helix</keyword>
<proteinExistence type="predicted"/>
<dbReference type="GeneID" id="23112183"/>
<feature type="transmembrane region" description="Helical" evidence="1">
    <location>
        <begin position="192"/>
        <end position="212"/>
    </location>
</feature>
<evidence type="ECO:0000313" key="2">
    <source>
        <dbReference type="EMBL" id="VYT02542.1"/>
    </source>
</evidence>